<comment type="similarity">
    <text evidence="2 5">Belongs to the ubiquitin-activating E1 family. ULA1 subfamily.</text>
</comment>
<proteinExistence type="inferred from homology"/>
<dbReference type="Pfam" id="PF00899">
    <property type="entry name" value="ThiF"/>
    <property type="match status" value="1"/>
</dbReference>
<dbReference type="UniPathway" id="UPA00885"/>
<dbReference type="InterPro" id="IPR035985">
    <property type="entry name" value="Ubiquitin-activating_enz"/>
</dbReference>
<evidence type="ECO:0000256" key="3">
    <source>
        <dbReference type="ARBA" id="ARBA00015407"/>
    </source>
</evidence>
<name>A0A7S3EV69_9EUKA</name>
<gene>
    <name evidence="7" type="ORF">HERI1096_LOCUS10827</name>
</gene>
<comment type="pathway">
    <text evidence="1 5">Protein modification; protein neddylation.</text>
</comment>
<evidence type="ECO:0000256" key="5">
    <source>
        <dbReference type="PIRNR" id="PIRNR039099"/>
    </source>
</evidence>
<dbReference type="GO" id="GO:0005737">
    <property type="term" value="C:cytoplasm"/>
    <property type="evidence" value="ECO:0007669"/>
    <property type="project" value="TreeGrafter"/>
</dbReference>
<dbReference type="FunFam" id="3.40.50.720:FF:000475">
    <property type="entry name" value="NEDD8-activating enzyme E1 regulatory subunit"/>
    <property type="match status" value="1"/>
</dbReference>
<feature type="domain" description="THIF-type NAD/FAD binding fold" evidence="6">
    <location>
        <begin position="20"/>
        <end position="552"/>
    </location>
</feature>
<dbReference type="PIRSF" id="PIRSF039099">
    <property type="entry name" value="APP-BP1"/>
    <property type="match status" value="1"/>
</dbReference>
<keyword evidence="4 5" id="KW-0833">Ubl conjugation pathway</keyword>
<reference evidence="7" key="1">
    <citation type="submission" date="2021-01" db="EMBL/GenBank/DDBJ databases">
        <authorList>
            <person name="Corre E."/>
            <person name="Pelletier E."/>
            <person name="Niang G."/>
            <person name="Scheremetjew M."/>
            <person name="Finn R."/>
            <person name="Kale V."/>
            <person name="Holt S."/>
            <person name="Cochrane G."/>
            <person name="Meng A."/>
            <person name="Brown T."/>
            <person name="Cohen L."/>
        </authorList>
    </citation>
    <scope>NUCLEOTIDE SEQUENCE</scope>
    <source>
        <strain evidence="7">CCMP281</strain>
    </source>
</reference>
<evidence type="ECO:0000256" key="2">
    <source>
        <dbReference type="ARBA" id="ARBA00006868"/>
    </source>
</evidence>
<dbReference type="Gene3D" id="3.40.50.720">
    <property type="entry name" value="NAD(P)-binding Rossmann-like Domain"/>
    <property type="match status" value="2"/>
</dbReference>
<dbReference type="PANTHER" id="PTHR10953:SF29">
    <property type="entry name" value="NEDD8-ACTIVATING ENZYME E1 REGULATORY SUBUNIT"/>
    <property type="match status" value="1"/>
</dbReference>
<dbReference type="GO" id="GO:0019781">
    <property type="term" value="F:NEDD8 activating enzyme activity"/>
    <property type="evidence" value="ECO:0007669"/>
    <property type="project" value="UniProtKB-UniRule"/>
</dbReference>
<accession>A0A7S3EV69</accession>
<dbReference type="EMBL" id="HBHX01019440">
    <property type="protein sequence ID" value="CAE0110167.1"/>
    <property type="molecule type" value="Transcribed_RNA"/>
</dbReference>
<dbReference type="AlphaFoldDB" id="A0A7S3EV69"/>
<evidence type="ECO:0000259" key="6">
    <source>
        <dbReference type="Pfam" id="PF00899"/>
    </source>
</evidence>
<dbReference type="InterPro" id="IPR045886">
    <property type="entry name" value="ThiF/MoeB/HesA"/>
</dbReference>
<dbReference type="PANTHER" id="PTHR10953">
    <property type="entry name" value="UBIQUITIN-ACTIVATING ENZYME E1"/>
    <property type="match status" value="1"/>
</dbReference>
<evidence type="ECO:0000313" key="7">
    <source>
        <dbReference type="EMBL" id="CAE0110167.1"/>
    </source>
</evidence>
<dbReference type="InterPro" id="IPR030667">
    <property type="entry name" value="APP-BP1"/>
</dbReference>
<organism evidence="7">
    <name type="scientific">Haptolina ericina</name>
    <dbReference type="NCBI Taxonomy" id="156174"/>
    <lineage>
        <taxon>Eukaryota</taxon>
        <taxon>Haptista</taxon>
        <taxon>Haptophyta</taxon>
        <taxon>Prymnesiophyceae</taxon>
        <taxon>Prymnesiales</taxon>
        <taxon>Prymnesiaceae</taxon>
        <taxon>Haptolina</taxon>
    </lineage>
</organism>
<evidence type="ECO:0000256" key="1">
    <source>
        <dbReference type="ARBA" id="ARBA00005032"/>
    </source>
</evidence>
<dbReference type="InterPro" id="IPR000594">
    <property type="entry name" value="ThiF_NAD_FAD-bd"/>
</dbReference>
<protein>
    <recommendedName>
        <fullName evidence="3 5">NEDD8-activating enzyme E1 regulatory subunit</fullName>
    </recommendedName>
</protein>
<dbReference type="SUPFAM" id="SSF69572">
    <property type="entry name" value="Activating enzymes of the ubiquitin-like proteins"/>
    <property type="match status" value="1"/>
</dbReference>
<dbReference type="GO" id="GO:0045116">
    <property type="term" value="P:protein neddylation"/>
    <property type="evidence" value="ECO:0007669"/>
    <property type="project" value="UniProtKB-UniRule"/>
</dbReference>
<evidence type="ECO:0000256" key="4">
    <source>
        <dbReference type="ARBA" id="ARBA00022786"/>
    </source>
</evidence>
<sequence length="566" mass="60895">MATEDVEMLAGSNDAKKKRYDRQLRLWGEHGQQAMEDCSICLINGSATGTETLKNLVLPGIGSFTVVDGAVVTVADTGNNFFIEESMIGTPRAQCVTQLLQELNEHVTGSYINEDIAQVLEARPGFLESFGLIVATQVAAGELKQIAGVCAAKSVPLIIVHTYGFMGYLRLSLHEHHVVEAHPDHPRSDMRVLAPPPALKQFIGERYQDLTALSSTEYAHVPYLVLLIKALGEWSAQNDGVLPKVYKQKKEVCEIVKSYRRLDIQADQNIEEAVTAANTALSLPQASSSAALVFSAARSRVTEIASELQMYASASGPDAASAKLAAKKPQLAFWLTAASVAAFVEAEGAGMLPLLGTLPDMTCSTETYVTLQNIYLQQAQADIAAVQAHMREIASIEGLPPDLVTVDYVKLFCKNSNDVQVFNFSSADDEYTSKSINVGALSASLSDDGSCGSLYLLLRAARAFRAERSRWPGEVDSEMDTDVPVLKQCVVEVAKELGINGGSCPVSDELIHEVCRWAGAEMHSIASVMGGIASQEAIKAITGQYKPLENTFIWNGASGTTATLSL</sequence>